<feature type="region of interest" description="Disordered" evidence="1">
    <location>
        <begin position="209"/>
        <end position="232"/>
    </location>
</feature>
<organism evidence="2 3">
    <name type="scientific">Brassica cretica</name>
    <name type="common">Mustard</name>
    <dbReference type="NCBI Taxonomy" id="69181"/>
    <lineage>
        <taxon>Eukaryota</taxon>
        <taxon>Viridiplantae</taxon>
        <taxon>Streptophyta</taxon>
        <taxon>Embryophyta</taxon>
        <taxon>Tracheophyta</taxon>
        <taxon>Spermatophyta</taxon>
        <taxon>Magnoliopsida</taxon>
        <taxon>eudicotyledons</taxon>
        <taxon>Gunneridae</taxon>
        <taxon>Pentapetalae</taxon>
        <taxon>rosids</taxon>
        <taxon>malvids</taxon>
        <taxon>Brassicales</taxon>
        <taxon>Brassicaceae</taxon>
        <taxon>Brassiceae</taxon>
        <taxon>Brassica</taxon>
    </lineage>
</organism>
<gene>
    <name evidence="2" type="ORF">DY000_02034489</name>
</gene>
<evidence type="ECO:0000256" key="1">
    <source>
        <dbReference type="SAM" id="MobiDB-lite"/>
    </source>
</evidence>
<keyword evidence="3" id="KW-1185">Reference proteome</keyword>
<evidence type="ECO:0000313" key="3">
    <source>
        <dbReference type="Proteomes" id="UP000266723"/>
    </source>
</evidence>
<proteinExistence type="predicted"/>
<feature type="compositionally biased region" description="Polar residues" evidence="1">
    <location>
        <begin position="209"/>
        <end position="221"/>
    </location>
</feature>
<dbReference type="Proteomes" id="UP000266723">
    <property type="component" value="Unassembled WGS sequence"/>
</dbReference>
<accession>A0ABQ7DVN0</accession>
<dbReference type="EMBL" id="QGKV02000649">
    <property type="protein sequence ID" value="KAF3582173.1"/>
    <property type="molecule type" value="Genomic_DNA"/>
</dbReference>
<evidence type="ECO:0000313" key="2">
    <source>
        <dbReference type="EMBL" id="KAF3582173.1"/>
    </source>
</evidence>
<comment type="caution">
    <text evidence="2">The sequence shown here is derived from an EMBL/GenBank/DDBJ whole genome shotgun (WGS) entry which is preliminary data.</text>
</comment>
<name>A0ABQ7DVN0_BRACR</name>
<feature type="region of interest" description="Disordered" evidence="1">
    <location>
        <begin position="1"/>
        <end position="36"/>
    </location>
</feature>
<reference evidence="2 3" key="1">
    <citation type="journal article" date="2020" name="BMC Genomics">
        <title>Intraspecific diversification of the crop wild relative Brassica cretica Lam. using demographic model selection.</title>
        <authorList>
            <person name="Kioukis A."/>
            <person name="Michalopoulou V.A."/>
            <person name="Briers L."/>
            <person name="Pirintsos S."/>
            <person name="Studholme D.J."/>
            <person name="Pavlidis P."/>
            <person name="Sarris P.F."/>
        </authorList>
    </citation>
    <scope>NUCLEOTIDE SEQUENCE [LARGE SCALE GENOMIC DNA]</scope>
    <source>
        <strain evidence="3">cv. PFS-1207/04</strain>
    </source>
</reference>
<protein>
    <submittedName>
        <fullName evidence="2">Uncharacterized protein</fullName>
    </submittedName>
</protein>
<feature type="compositionally biased region" description="Basic and acidic residues" evidence="1">
    <location>
        <begin position="1"/>
        <end position="13"/>
    </location>
</feature>
<sequence length="358" mass="39482">MAERRRKKPDTVRSKVAAWEENGEVQMEESEKMKTNASGTKQEIANCCLYAASLSARKMEELETCMSTFLSCAYWKKGRWAFNADGVVLPSPSTSVEESMAYFNSNGLDVWYMTTFLDAQVQARFLSLLLATGKLSEEDKKALVLIMKAAQIPDSIYCESSLSQQSGFKRLAEGALGRNGGYDAAKDMVTVKGTMDVKELVTFLANSSNGPSTFSSGQIDDSATPLAGGKKKEEVFDDGKDRKRKMLEMAERRRKKPDTVRSKVAAWEEPGVETVAIDAAKDMVTVKGTMDVKELVSFLANSSNEPSTFSSGQIDDSATSLAVKEEIPATGAKEGKIEVKFERRKQRVARRRKNFLTA</sequence>